<dbReference type="PROSITE" id="PS50084">
    <property type="entry name" value="KH_TYPE_1"/>
    <property type="match status" value="2"/>
</dbReference>
<protein>
    <recommendedName>
        <fullName evidence="3">K Homology domain-containing protein</fullName>
    </recommendedName>
</protein>
<feature type="domain" description="K Homology" evidence="3">
    <location>
        <begin position="92"/>
        <end position="161"/>
    </location>
</feature>
<dbReference type="EMBL" id="CATQJA010002663">
    <property type="protein sequence ID" value="CAJ0581532.1"/>
    <property type="molecule type" value="Genomic_DNA"/>
</dbReference>
<proteinExistence type="predicted"/>
<evidence type="ECO:0000313" key="5">
    <source>
        <dbReference type="Proteomes" id="UP001177023"/>
    </source>
</evidence>
<feature type="region of interest" description="Disordered" evidence="2">
    <location>
        <begin position="170"/>
        <end position="226"/>
    </location>
</feature>
<dbReference type="InterPro" id="IPR004087">
    <property type="entry name" value="KH_dom"/>
</dbReference>
<dbReference type="SMART" id="SM00322">
    <property type="entry name" value="KH"/>
    <property type="match status" value="2"/>
</dbReference>
<accession>A0AA36D859</accession>
<dbReference type="SUPFAM" id="SSF54791">
    <property type="entry name" value="Eukaryotic type KH-domain (KH-domain type I)"/>
    <property type="match status" value="2"/>
</dbReference>
<keyword evidence="1" id="KW-0694">RNA-binding</keyword>
<dbReference type="InterPro" id="IPR036612">
    <property type="entry name" value="KH_dom_type_1_sf"/>
</dbReference>
<gene>
    <name evidence="4" type="ORF">MSPICULIGERA_LOCUS19689</name>
</gene>
<name>A0AA36D859_9BILA</name>
<evidence type="ECO:0000256" key="1">
    <source>
        <dbReference type="PROSITE-ProRule" id="PRU00117"/>
    </source>
</evidence>
<dbReference type="InterPro" id="IPR004088">
    <property type="entry name" value="KH_dom_type_1"/>
</dbReference>
<evidence type="ECO:0000259" key="3">
    <source>
        <dbReference type="SMART" id="SM00322"/>
    </source>
</evidence>
<comment type="caution">
    <text evidence="4">The sequence shown here is derived from an EMBL/GenBank/DDBJ whole genome shotgun (WGS) entry which is preliminary data.</text>
</comment>
<keyword evidence="5" id="KW-1185">Reference proteome</keyword>
<dbReference type="Pfam" id="PF00013">
    <property type="entry name" value="KH_1"/>
    <property type="match status" value="2"/>
</dbReference>
<evidence type="ECO:0000313" key="4">
    <source>
        <dbReference type="EMBL" id="CAJ0581532.1"/>
    </source>
</evidence>
<dbReference type="GO" id="GO:0003723">
    <property type="term" value="F:RNA binding"/>
    <property type="evidence" value="ECO:0007669"/>
    <property type="project" value="UniProtKB-UniRule"/>
</dbReference>
<dbReference type="AlphaFoldDB" id="A0AA36D859"/>
<organism evidence="4 5">
    <name type="scientific">Mesorhabditis spiculigera</name>
    <dbReference type="NCBI Taxonomy" id="96644"/>
    <lineage>
        <taxon>Eukaryota</taxon>
        <taxon>Metazoa</taxon>
        <taxon>Ecdysozoa</taxon>
        <taxon>Nematoda</taxon>
        <taxon>Chromadorea</taxon>
        <taxon>Rhabditida</taxon>
        <taxon>Rhabditina</taxon>
        <taxon>Rhabditomorpha</taxon>
        <taxon>Rhabditoidea</taxon>
        <taxon>Rhabditidae</taxon>
        <taxon>Mesorhabditinae</taxon>
        <taxon>Mesorhabditis</taxon>
    </lineage>
</organism>
<evidence type="ECO:0000256" key="2">
    <source>
        <dbReference type="SAM" id="MobiDB-lite"/>
    </source>
</evidence>
<dbReference type="Gene3D" id="3.30.1370.10">
    <property type="entry name" value="K Homology domain, type 1"/>
    <property type="match status" value="2"/>
</dbReference>
<dbReference type="Proteomes" id="UP001177023">
    <property type="component" value="Unassembled WGS sequence"/>
</dbReference>
<feature type="domain" description="K Homology" evidence="3">
    <location>
        <begin position="20"/>
        <end position="88"/>
    </location>
</feature>
<feature type="non-terminal residue" evidence="4">
    <location>
        <position position="226"/>
    </location>
</feature>
<sequence>MEKWLVKRGDVVFGILSRRIVLPVRNYIPAIYHQKIIGPRGATVNQIRQKHDVQISLPRGEDRSDKITIQGYEANARACAEEIEEMLAALKSMVTQEISLDARFHPRLIGQRGKNLKRVMDEFGVEITLSRDDADPNKVVVAGKNEDSVWDCIDYLRQEEEDYLAEHQDRSQYMSQRAPVAEQKPKQQSVQVKNAPWQLSDGDFPEMGGAPAMSGTTGVWGSGRRF</sequence>
<dbReference type="CDD" id="cd22417">
    <property type="entry name" value="KH-I_Vigilin_rpt14"/>
    <property type="match status" value="1"/>
</dbReference>
<reference evidence="4" key="1">
    <citation type="submission" date="2023-06" db="EMBL/GenBank/DDBJ databases">
        <authorList>
            <person name="Delattre M."/>
        </authorList>
    </citation>
    <scope>NUCLEOTIDE SEQUENCE</scope>
    <source>
        <strain evidence="4">AF72</strain>
    </source>
</reference>
<dbReference type="CDD" id="cd22418">
    <property type="entry name" value="KH-I_Vigilin_rpt15"/>
    <property type="match status" value="1"/>
</dbReference>